<dbReference type="RefSeq" id="WP_231448810.1">
    <property type="nucleotide sequence ID" value="NZ_JAJOMB010000026.1"/>
</dbReference>
<feature type="domain" description="ER-bound oxygenase mpaB/mpaB'/Rubber oxygenase catalytic" evidence="2">
    <location>
        <begin position="45"/>
        <end position="233"/>
    </location>
</feature>
<dbReference type="PANTHER" id="PTHR36124:SF1">
    <property type="entry name" value="ER-BOUND OXYGENASE MPAB_MPAB'_RUBBER OXYGENASE CATALYTIC DOMAIN-CONTAINING PROTEIN"/>
    <property type="match status" value="1"/>
</dbReference>
<protein>
    <submittedName>
        <fullName evidence="3">DUF2236 domain-containing protein</fullName>
    </submittedName>
</protein>
<feature type="region of interest" description="Disordered" evidence="1">
    <location>
        <begin position="246"/>
        <end position="280"/>
    </location>
</feature>
<keyword evidence="4" id="KW-1185">Reference proteome</keyword>
<dbReference type="Pfam" id="PF09995">
    <property type="entry name" value="MPAB_Lcp_cat"/>
    <property type="match status" value="1"/>
</dbReference>
<dbReference type="EMBL" id="JAJOMB010000026">
    <property type="protein sequence ID" value="MCD5315989.1"/>
    <property type="molecule type" value="Genomic_DNA"/>
</dbReference>
<feature type="compositionally biased region" description="Basic and acidic residues" evidence="1">
    <location>
        <begin position="267"/>
        <end position="280"/>
    </location>
</feature>
<name>A0A9X1NLI2_9ACTN</name>
<evidence type="ECO:0000313" key="3">
    <source>
        <dbReference type="EMBL" id="MCD5315989.1"/>
    </source>
</evidence>
<gene>
    <name evidence="3" type="ORF">LR394_34355</name>
</gene>
<evidence type="ECO:0000256" key="1">
    <source>
        <dbReference type="SAM" id="MobiDB-lite"/>
    </source>
</evidence>
<proteinExistence type="predicted"/>
<dbReference type="PANTHER" id="PTHR36124">
    <property type="match status" value="1"/>
</dbReference>
<dbReference type="Proteomes" id="UP001138997">
    <property type="component" value="Unassembled WGS sequence"/>
</dbReference>
<sequence length="280" mass="32226">MGSDAERVRRLDREYRELAMSTFVFETRLAHRLSYFRTFASPRIAGLLKHTGQMQAEPRRRAYDTGLMMYALIDAGLESPTGRHAVSRLHQMHRRWRITNDDYIWVLGTFAVMSVRMIERAGWRAITEAEKQTVIDWHVELGSRMGITDVPLDPQSFDAWFSAYEARMLRRTDAGQELLRLAMDVVGSQIPKRLRRPVLSLAPVLIDEPARSALGFGTPNWLARTTVAVLLQVRAWRRRRSGPPEKPFFEMGGVNSEYPDGWTLDDLGPRRSSELEQPKQ</sequence>
<comment type="caution">
    <text evidence="3">The sequence shown here is derived from an EMBL/GenBank/DDBJ whole genome shotgun (WGS) entry which is preliminary data.</text>
</comment>
<evidence type="ECO:0000313" key="4">
    <source>
        <dbReference type="Proteomes" id="UP001138997"/>
    </source>
</evidence>
<dbReference type="AlphaFoldDB" id="A0A9X1NLI2"/>
<evidence type="ECO:0000259" key="2">
    <source>
        <dbReference type="Pfam" id="PF09995"/>
    </source>
</evidence>
<dbReference type="InterPro" id="IPR046366">
    <property type="entry name" value="MPAB"/>
</dbReference>
<dbReference type="GO" id="GO:0016491">
    <property type="term" value="F:oxidoreductase activity"/>
    <property type="evidence" value="ECO:0007669"/>
    <property type="project" value="InterPro"/>
</dbReference>
<accession>A0A9X1NLI2</accession>
<organism evidence="3 4">
    <name type="scientific">Kineosporia babensis</name>
    <dbReference type="NCBI Taxonomy" id="499548"/>
    <lineage>
        <taxon>Bacteria</taxon>
        <taxon>Bacillati</taxon>
        <taxon>Actinomycetota</taxon>
        <taxon>Actinomycetes</taxon>
        <taxon>Kineosporiales</taxon>
        <taxon>Kineosporiaceae</taxon>
        <taxon>Kineosporia</taxon>
    </lineage>
</organism>
<dbReference type="InterPro" id="IPR018713">
    <property type="entry name" value="MPAB/Lcp_cat_dom"/>
</dbReference>
<reference evidence="3" key="1">
    <citation type="submission" date="2021-11" db="EMBL/GenBank/DDBJ databases">
        <title>Streptomyces corallinus and Kineosporia corallina sp. nov., two new coral-derived marine actinobacteria.</title>
        <authorList>
            <person name="Buangrab K."/>
            <person name="Sutthacheep M."/>
            <person name="Yeemin T."/>
            <person name="Harunari E."/>
            <person name="Igarashi Y."/>
            <person name="Sripreechasak P."/>
            <person name="Kanchanasin P."/>
            <person name="Tanasupawat S."/>
            <person name="Phongsopitanun W."/>
        </authorList>
    </citation>
    <scope>NUCLEOTIDE SEQUENCE</scope>
    <source>
        <strain evidence="3">JCM 31032</strain>
    </source>
</reference>